<protein>
    <submittedName>
        <fullName evidence="2">Outer membrane beta-barrel protein</fullName>
    </submittedName>
</protein>
<dbReference type="EMBL" id="WNXC01000003">
    <property type="protein sequence ID" value="MBB2149480.1"/>
    <property type="molecule type" value="Genomic_DNA"/>
</dbReference>
<evidence type="ECO:0000256" key="1">
    <source>
        <dbReference type="SAM" id="SignalP"/>
    </source>
</evidence>
<feature type="signal peptide" evidence="1">
    <location>
        <begin position="1"/>
        <end position="18"/>
    </location>
</feature>
<feature type="chain" id="PRO_5047250791" evidence="1">
    <location>
        <begin position="19"/>
        <end position="411"/>
    </location>
</feature>
<dbReference type="InterPro" id="IPR011250">
    <property type="entry name" value="OMP/PagP_B-barrel"/>
</dbReference>
<evidence type="ECO:0000313" key="2">
    <source>
        <dbReference type="EMBL" id="MBB2149480.1"/>
    </source>
</evidence>
<keyword evidence="3" id="KW-1185">Reference proteome</keyword>
<evidence type="ECO:0000313" key="3">
    <source>
        <dbReference type="Proteomes" id="UP000636110"/>
    </source>
</evidence>
<proteinExistence type="predicted"/>
<accession>A0ABR6EW34</accession>
<keyword evidence="1" id="KW-0732">Signal</keyword>
<reference evidence="2 3" key="1">
    <citation type="submission" date="2019-11" db="EMBL/GenBank/DDBJ databases">
        <title>Description of Pedobacter sp. LMG 31462T.</title>
        <authorList>
            <person name="Carlier A."/>
            <person name="Qi S."/>
            <person name="Vandamme P."/>
        </authorList>
    </citation>
    <scope>NUCLEOTIDE SEQUENCE [LARGE SCALE GENOMIC DNA]</scope>
    <source>
        <strain evidence="2 3">LMG 31462</strain>
    </source>
</reference>
<dbReference type="Proteomes" id="UP000636110">
    <property type="component" value="Unassembled WGS sequence"/>
</dbReference>
<organism evidence="2 3">
    <name type="scientific">Pedobacter gandavensis</name>
    <dbReference type="NCBI Taxonomy" id="2679963"/>
    <lineage>
        <taxon>Bacteria</taxon>
        <taxon>Pseudomonadati</taxon>
        <taxon>Bacteroidota</taxon>
        <taxon>Sphingobacteriia</taxon>
        <taxon>Sphingobacteriales</taxon>
        <taxon>Sphingobacteriaceae</taxon>
        <taxon>Pedobacter</taxon>
    </lineage>
</organism>
<comment type="caution">
    <text evidence="2">The sequence shown here is derived from an EMBL/GenBank/DDBJ whole genome shotgun (WGS) entry which is preliminary data.</text>
</comment>
<dbReference type="RefSeq" id="WP_182957116.1">
    <property type="nucleotide sequence ID" value="NZ_WNXC01000003.1"/>
</dbReference>
<gene>
    <name evidence="2" type="ORF">GM920_11270</name>
</gene>
<dbReference type="SUPFAM" id="SSF56925">
    <property type="entry name" value="OMPA-like"/>
    <property type="match status" value="1"/>
</dbReference>
<sequence>MKRFLLFLLMASPAFAIAQSNFQKGYVVTNAKDTLKGYIDYREGQKSPSSFVYKAEPNSIPKIYTLNDCVACHIDDRASYQRFLVNISLGSDQISNLTTQVDTTSKREAVFLQVLEAGPNVTLYSYADRIKNRFYILDKEAMVPDELVMQLYYKEGESGRLITNIKYARQLSFLMKKYEKSNLVNERRLANLKYKEDELVQVVALINGQQKLKPKFKQSRWFAGLSVDMANTKFRGKNPLAGADAKSKMSVSPMFSGGVDLFINPAIRRLVMRVELAFVKSKSEVTSAAGGNSFDQLNAVFTPSLLYHIYNADQFKVFLSAGPGLNYSKINNLVNFKYEKEILTDDLRKVDEPMELNKFYLTIPVTVGVVMNKRIELLAGYTVPTSMTSYVYYSVERERFRLGLNYLFGKH</sequence>
<name>A0ABR6EW34_9SPHI</name>